<proteinExistence type="predicted"/>
<dbReference type="GeneID" id="25910706"/>
<dbReference type="EMBL" id="KQ242765">
    <property type="protein sequence ID" value="KNC77335.1"/>
    <property type="molecule type" value="Genomic_DNA"/>
</dbReference>
<gene>
    <name evidence="1" type="ORF">SARC_10202</name>
</gene>
<evidence type="ECO:0000313" key="2">
    <source>
        <dbReference type="Proteomes" id="UP000054560"/>
    </source>
</evidence>
<evidence type="ECO:0000313" key="1">
    <source>
        <dbReference type="EMBL" id="KNC77335.1"/>
    </source>
</evidence>
<dbReference type="OrthoDB" id="498425at2759"/>
<evidence type="ECO:0008006" key="3">
    <source>
        <dbReference type="Google" id="ProtNLM"/>
    </source>
</evidence>
<protein>
    <recommendedName>
        <fullName evidence="3">JmjC domain-containing protein</fullName>
    </recommendedName>
</protein>
<keyword evidence="2" id="KW-1185">Reference proteome</keyword>
<reference evidence="1 2" key="1">
    <citation type="submission" date="2011-02" db="EMBL/GenBank/DDBJ databases">
        <title>The Genome Sequence of Sphaeroforma arctica JP610.</title>
        <authorList>
            <consortium name="The Broad Institute Genome Sequencing Platform"/>
            <person name="Russ C."/>
            <person name="Cuomo C."/>
            <person name="Young S.K."/>
            <person name="Zeng Q."/>
            <person name="Gargeya S."/>
            <person name="Alvarado L."/>
            <person name="Berlin A."/>
            <person name="Chapman S.B."/>
            <person name="Chen Z."/>
            <person name="Freedman E."/>
            <person name="Gellesch M."/>
            <person name="Goldberg J."/>
            <person name="Griggs A."/>
            <person name="Gujja S."/>
            <person name="Heilman E."/>
            <person name="Heiman D."/>
            <person name="Howarth C."/>
            <person name="Mehta T."/>
            <person name="Neiman D."/>
            <person name="Pearson M."/>
            <person name="Roberts A."/>
            <person name="Saif S."/>
            <person name="Shea T."/>
            <person name="Shenoy N."/>
            <person name="Sisk P."/>
            <person name="Stolte C."/>
            <person name="Sykes S."/>
            <person name="White J."/>
            <person name="Yandava C."/>
            <person name="Burger G."/>
            <person name="Gray M.W."/>
            <person name="Holland P.W.H."/>
            <person name="King N."/>
            <person name="Lang F.B.F."/>
            <person name="Roger A.J."/>
            <person name="Ruiz-Trillo I."/>
            <person name="Haas B."/>
            <person name="Nusbaum C."/>
            <person name="Birren B."/>
        </authorList>
    </citation>
    <scope>NUCLEOTIDE SEQUENCE [LARGE SCALE GENOMIC DNA]</scope>
    <source>
        <strain evidence="1 2">JP610</strain>
    </source>
</reference>
<organism evidence="1 2">
    <name type="scientific">Sphaeroforma arctica JP610</name>
    <dbReference type="NCBI Taxonomy" id="667725"/>
    <lineage>
        <taxon>Eukaryota</taxon>
        <taxon>Ichthyosporea</taxon>
        <taxon>Ichthyophonida</taxon>
        <taxon>Sphaeroforma</taxon>
    </lineage>
</organism>
<dbReference type="eggNOG" id="ENOG502QW8Z">
    <property type="taxonomic scope" value="Eukaryota"/>
</dbReference>
<sequence>MAQVSEDSADAEPVIRKVTQESGVTYKLADLLEAWGVSKTLNQCVSDKWECELIPIAENDDDVRTHLINAVPFLVDSSHAKDVFDAVGEDGLDFLQQDDKNHFSTPKIAMVGGWGRPGMHVLSNSHLRLVNSFSEVLVPDGPPLNLQMFHRGEDLVRLGALPGGLHWPAEALFEAGEKSDLGVRLDMATRVSQRNALTWWHLDDCGEFVFQVGLPLKQNTAPTHDVLLGPGGKPVVKLFIYAARDDYDFITQDKETNKTLHFSALDLLNTPSQNVPETHRLPKFYVACLEAGGRPFLAPPNVPHLVMTMQDCVMVEERKISKLFLDEVAYFSERASRWKEGPIMYPFVTEDMQNEQLVSDNVIRPLLSALNRELTGRRYTSGLETDQWKHVVRTRAAVSLQTLLDSSPQWFALSANDELLIAEALARNAVDTSADARAIQQPRLQMVMRTLKPGISSLRTGEYAAYVHVGGKSRWGPARDSAELATADRKRLVAARKAKTLDELDW</sequence>
<name>A0A0L0FKN7_9EUKA</name>
<dbReference type="RefSeq" id="XP_014151237.1">
    <property type="nucleotide sequence ID" value="XM_014295762.1"/>
</dbReference>
<accession>A0A0L0FKN7</accession>
<dbReference type="AlphaFoldDB" id="A0A0L0FKN7"/>
<dbReference type="Proteomes" id="UP000054560">
    <property type="component" value="Unassembled WGS sequence"/>
</dbReference>